<dbReference type="InterPro" id="IPR029052">
    <property type="entry name" value="Metallo-depent_PP-like"/>
</dbReference>
<evidence type="ECO:0000313" key="2">
    <source>
        <dbReference type="EMBL" id="GCF12048.1"/>
    </source>
</evidence>
<reference evidence="2 3" key="1">
    <citation type="submission" date="2019-01" db="EMBL/GenBank/DDBJ databases">
        <title>Draft genome sequence of Dictyobacter sp. Uno17.</title>
        <authorList>
            <person name="Wang C.M."/>
            <person name="Zheng Y."/>
            <person name="Sakai Y."/>
            <person name="Abe K."/>
            <person name="Yokota A."/>
            <person name="Yabe S."/>
        </authorList>
    </citation>
    <scope>NUCLEOTIDE SEQUENCE [LARGE SCALE GENOMIC DNA]</scope>
    <source>
        <strain evidence="2 3">Uno17</strain>
    </source>
</reference>
<dbReference type="AlphaFoldDB" id="A0A5A5TL95"/>
<dbReference type="InterPro" id="IPR052963">
    <property type="entry name" value="Pantetheine_PDE"/>
</dbReference>
<evidence type="ECO:0000259" key="1">
    <source>
        <dbReference type="Pfam" id="PF00149"/>
    </source>
</evidence>
<comment type="caution">
    <text evidence="2">The sequence shown here is derived from an EMBL/GenBank/DDBJ whole genome shotgun (WGS) entry which is preliminary data.</text>
</comment>
<dbReference type="RefSeq" id="WP_149404840.1">
    <property type="nucleotide sequence ID" value="NZ_BIXY01000236.1"/>
</dbReference>
<dbReference type="Pfam" id="PF00149">
    <property type="entry name" value="Metallophos"/>
    <property type="match status" value="1"/>
</dbReference>
<protein>
    <submittedName>
        <fullName evidence="2">Metallophosphoesterase</fullName>
    </submittedName>
</protein>
<dbReference type="OrthoDB" id="113290at2"/>
<name>A0A5A5TL95_9CHLR</name>
<dbReference type="GO" id="GO:0016787">
    <property type="term" value="F:hydrolase activity"/>
    <property type="evidence" value="ECO:0007669"/>
    <property type="project" value="InterPro"/>
</dbReference>
<dbReference type="Gene3D" id="3.60.21.10">
    <property type="match status" value="1"/>
</dbReference>
<organism evidence="2 3">
    <name type="scientific">Dictyobacter arantiisoli</name>
    <dbReference type="NCBI Taxonomy" id="2014874"/>
    <lineage>
        <taxon>Bacteria</taxon>
        <taxon>Bacillati</taxon>
        <taxon>Chloroflexota</taxon>
        <taxon>Ktedonobacteria</taxon>
        <taxon>Ktedonobacterales</taxon>
        <taxon>Dictyobacteraceae</taxon>
        <taxon>Dictyobacter</taxon>
    </lineage>
</organism>
<dbReference type="PANTHER" id="PTHR36492">
    <property type="match status" value="1"/>
</dbReference>
<dbReference type="EMBL" id="BIXY01000236">
    <property type="protein sequence ID" value="GCF12048.1"/>
    <property type="molecule type" value="Genomic_DNA"/>
</dbReference>
<dbReference type="Proteomes" id="UP000322530">
    <property type="component" value="Unassembled WGS sequence"/>
</dbReference>
<dbReference type="CDD" id="cd00838">
    <property type="entry name" value="MPP_superfamily"/>
    <property type="match status" value="1"/>
</dbReference>
<gene>
    <name evidence="2" type="ORF">KDI_56120</name>
</gene>
<dbReference type="SUPFAM" id="SSF56300">
    <property type="entry name" value="Metallo-dependent phosphatases"/>
    <property type="match status" value="1"/>
</dbReference>
<feature type="domain" description="Calcineurin-like phosphoesterase" evidence="1">
    <location>
        <begin position="1"/>
        <end position="234"/>
    </location>
</feature>
<dbReference type="PANTHER" id="PTHR36492:SF2">
    <property type="entry name" value="[ACYL-CARRIER-PROTEIN] PHOSPHODIESTERASE PPTH"/>
    <property type="match status" value="1"/>
</dbReference>
<keyword evidence="3" id="KW-1185">Reference proteome</keyword>
<evidence type="ECO:0000313" key="3">
    <source>
        <dbReference type="Proteomes" id="UP000322530"/>
    </source>
</evidence>
<sequence length="286" mass="33042">MKLYAISDLHIGVPGNREALAALPYYPEDWLIVAGDVGETIEQLYYTLDILTERFAKVIWVPGNHDLWTVPSPKEPQFKGERRYQHLVNICRNYGVVTPEDPYPIWPGEGKRTVLAPLFVLYDYSFRPDNVSAEEAVAWAEETQVVCADEFLLHPTPYASRSAWCEARCDYTEMRLNAVAPTDELILINHFPLRRECVRVNTIPRFSIWCGTTRTEGWLRHYPVSIAIYGHVHVRATDFLDGVRFEEVSLGYQRNWRQEKGIQGYLREILPGPQRPLTPGAVMWYK</sequence>
<accession>A0A5A5TL95</accession>
<dbReference type="InterPro" id="IPR004843">
    <property type="entry name" value="Calcineurin-like_PHP"/>
</dbReference>
<proteinExistence type="predicted"/>